<reference evidence="4" key="1">
    <citation type="submission" date="2022-01" db="EMBL/GenBank/DDBJ databases">
        <authorList>
            <person name="King R."/>
        </authorList>
    </citation>
    <scope>NUCLEOTIDE SEQUENCE</scope>
</reference>
<dbReference type="Proteomes" id="UP001152798">
    <property type="component" value="Chromosome 5"/>
</dbReference>
<dbReference type="PROSITE" id="PS51450">
    <property type="entry name" value="LRR"/>
    <property type="match status" value="6"/>
</dbReference>
<evidence type="ECO:0000256" key="3">
    <source>
        <dbReference type="ARBA" id="ARBA00022737"/>
    </source>
</evidence>
<keyword evidence="5" id="KW-1185">Reference proteome</keyword>
<dbReference type="EMBL" id="OV725081">
    <property type="protein sequence ID" value="CAH1401541.1"/>
    <property type="molecule type" value="Genomic_DNA"/>
</dbReference>
<gene>
    <name evidence="4" type="ORF">NEZAVI_LOCUS10545</name>
</gene>
<dbReference type="Gene3D" id="3.80.10.10">
    <property type="entry name" value="Ribonuclease Inhibitor"/>
    <property type="match status" value="7"/>
</dbReference>
<evidence type="ECO:0000256" key="1">
    <source>
        <dbReference type="ARBA" id="ARBA00022614"/>
    </source>
</evidence>
<dbReference type="SMART" id="SM00365">
    <property type="entry name" value="LRR_SD22"/>
    <property type="match status" value="7"/>
</dbReference>
<sequence>MVSSINDIFVGDIDIDGNMFEHGEKFRVLISRRIKWACKSVGLNNERIPKRFIFDVPTGKRPSDRPKRRSTKALRSLDLSYNKLEDIPVEALRHIRGLEWLNLHGNSISLPPSDWGGLKDSLTHLFLGENDLEEIDLAALKRLTSAGLDGNRLQAIRSLPSSLHTLSLSHNHLHRVPPMSALTALSWLYLRNNFLATLEEAVLPYRPIDKLDLGWNFLTSFDMEPRNSTIIRDLNLEHNSFKTLPESAFKGFTIGRISLSRNKLETINDKAFNDLSNVLEYLDIGGNRLQKIPRALSTIKKLKYLYMPSNNISEIQSDALSSFSETLGALSLSGNKLESIPKQALKKCRNLAHLNLGYNSIREVREDDFSDWGGNLDTLLLMNNRIVEIQEHAFRHAPRLRELSLSFNKIASIHPQAFADIRLESLEISFGLYHEDFPEEFLLPLTNLMWLALDNNNFRTISDTAFQSLTALRYLNLEGNRISYLPPNIFIPRVHQYLRDIRISDNHLQDIETNTFADLDELQFIVLIRNQIKTVFTRAFTNLRHKVSIYLGENRIWRIEAAAFDGITNFLKLDLQSNDLHELNLDIFSNSTCEEFPLTLNLSRNFLNSIETGDQTNSLHIKSVDLTYNSLNEIPSDFFGIIKTSIRRIDIGFNRISKLGEEAFGPLLQLESLVLEHNEIVKLRKRAFAGLQNLQILDLSHNHIEQLHMEQFKHLVNMRILDLSCNHLRSIPRDAFINTKLERIDLSNNEFLVMPSASLGEIGFTLRVLDASNNQIEHLDSTMFPETPLLTSLSLANNRITLVPDNVFTSLSSLLRLDLSGNKIRANLKELFHYLQNLRELNLASTGISHLPVLPLPNLAVLNVSYNPISDFPIDTASALPRLRTLTISHCNFYKLPSDSWPKLTLLKHLDVSYNPIKKPNTNFIVSSSSLKMFAIGGVSPERFRLDT</sequence>
<dbReference type="PRINTS" id="PR00019">
    <property type="entry name" value="LEURICHRPT"/>
</dbReference>
<evidence type="ECO:0000313" key="5">
    <source>
        <dbReference type="Proteomes" id="UP001152798"/>
    </source>
</evidence>
<evidence type="ECO:0000256" key="2">
    <source>
        <dbReference type="ARBA" id="ARBA00022729"/>
    </source>
</evidence>
<proteinExistence type="predicted"/>
<dbReference type="PANTHER" id="PTHR24373">
    <property type="entry name" value="SLIT RELATED LEUCINE-RICH REPEAT NEURONAL PROTEIN"/>
    <property type="match status" value="1"/>
</dbReference>
<dbReference type="SMART" id="SM00364">
    <property type="entry name" value="LRR_BAC"/>
    <property type="match status" value="9"/>
</dbReference>
<dbReference type="SUPFAM" id="SSF52058">
    <property type="entry name" value="L domain-like"/>
    <property type="match status" value="3"/>
</dbReference>
<dbReference type="PANTHER" id="PTHR24373:SF370">
    <property type="entry name" value="FISH-LIPS, ISOFORM E"/>
    <property type="match status" value="1"/>
</dbReference>
<organism evidence="4 5">
    <name type="scientific">Nezara viridula</name>
    <name type="common">Southern green stink bug</name>
    <name type="synonym">Cimex viridulus</name>
    <dbReference type="NCBI Taxonomy" id="85310"/>
    <lineage>
        <taxon>Eukaryota</taxon>
        <taxon>Metazoa</taxon>
        <taxon>Ecdysozoa</taxon>
        <taxon>Arthropoda</taxon>
        <taxon>Hexapoda</taxon>
        <taxon>Insecta</taxon>
        <taxon>Pterygota</taxon>
        <taxon>Neoptera</taxon>
        <taxon>Paraneoptera</taxon>
        <taxon>Hemiptera</taxon>
        <taxon>Heteroptera</taxon>
        <taxon>Panheteroptera</taxon>
        <taxon>Pentatomomorpha</taxon>
        <taxon>Pentatomoidea</taxon>
        <taxon>Pentatomidae</taxon>
        <taxon>Pentatominae</taxon>
        <taxon>Nezara</taxon>
    </lineage>
</organism>
<dbReference type="Pfam" id="PF13855">
    <property type="entry name" value="LRR_8"/>
    <property type="match status" value="9"/>
</dbReference>
<keyword evidence="1" id="KW-0433">Leucine-rich repeat</keyword>
<protein>
    <recommendedName>
        <fullName evidence="6">Chaoptin</fullName>
    </recommendedName>
</protein>
<dbReference type="OrthoDB" id="10022853at2759"/>
<name>A0A9P0HHB4_NEZVI</name>
<keyword evidence="3" id="KW-0677">Repeat</keyword>
<dbReference type="InterPro" id="IPR003591">
    <property type="entry name" value="Leu-rich_rpt_typical-subtyp"/>
</dbReference>
<dbReference type="InterPro" id="IPR001611">
    <property type="entry name" value="Leu-rich_rpt"/>
</dbReference>
<evidence type="ECO:0000313" key="4">
    <source>
        <dbReference type="EMBL" id="CAH1401541.1"/>
    </source>
</evidence>
<dbReference type="InterPro" id="IPR050328">
    <property type="entry name" value="Dev_Immune_Receptor"/>
</dbReference>
<dbReference type="FunFam" id="3.80.10.10:FF:001164">
    <property type="entry name" value="GH01279p"/>
    <property type="match status" value="1"/>
</dbReference>
<keyword evidence="2" id="KW-0732">Signal</keyword>
<evidence type="ECO:0008006" key="6">
    <source>
        <dbReference type="Google" id="ProtNLM"/>
    </source>
</evidence>
<dbReference type="InterPro" id="IPR032675">
    <property type="entry name" value="LRR_dom_sf"/>
</dbReference>
<dbReference type="AlphaFoldDB" id="A0A9P0HHB4"/>
<dbReference type="SMART" id="SM00369">
    <property type="entry name" value="LRR_TYP"/>
    <property type="match status" value="29"/>
</dbReference>
<accession>A0A9P0HHB4</accession>